<dbReference type="AlphaFoldDB" id="A0A4S8Z2R7"/>
<feature type="region of interest" description="Disordered" evidence="1">
    <location>
        <begin position="1"/>
        <end position="28"/>
    </location>
</feature>
<evidence type="ECO:0000313" key="2">
    <source>
        <dbReference type="EMBL" id="THW59681.1"/>
    </source>
</evidence>
<evidence type="ECO:0000313" key="3">
    <source>
        <dbReference type="Proteomes" id="UP000308802"/>
    </source>
</evidence>
<protein>
    <submittedName>
        <fullName evidence="2">Uncharacterized protein</fullName>
    </submittedName>
</protein>
<comment type="caution">
    <text evidence="2">The sequence shown here is derived from an EMBL/GenBank/DDBJ whole genome shotgun (WGS) entry which is preliminary data.</text>
</comment>
<gene>
    <name evidence="2" type="ORF">D6D19_10221</name>
</gene>
<dbReference type="Proteomes" id="UP000308802">
    <property type="component" value="Unassembled WGS sequence"/>
</dbReference>
<evidence type="ECO:0000256" key="1">
    <source>
        <dbReference type="SAM" id="MobiDB-lite"/>
    </source>
</evidence>
<name>A0A4S8Z2R7_AURPU</name>
<reference evidence="2 3" key="1">
    <citation type="submission" date="2018-10" db="EMBL/GenBank/DDBJ databases">
        <title>Fifty Aureobasidium pullulans genomes reveal a recombining polyextremotolerant generalist.</title>
        <authorList>
            <person name="Gostincar C."/>
            <person name="Turk M."/>
            <person name="Zajc J."/>
            <person name="Gunde-Cimerman N."/>
        </authorList>
    </citation>
    <scope>NUCLEOTIDE SEQUENCE [LARGE SCALE GENOMIC DNA]</scope>
    <source>
        <strain evidence="2 3">EXF-10659</strain>
    </source>
</reference>
<accession>A0A4S8Z2R7</accession>
<sequence>METSARQDNTIKDTADSDAKDRATTDKVNMTEETTAKITNDDTLAVDKVRAASLRIRCITNTDFQERLAHDAFKALFDTFRQKVRLQQELFLVRSAAWQAKQAAEIAVQQHTLDTRLDLQNIDLDRLQSLDDYSKFMTLDTTFIKRRTECYVLRRKHLELIDELVNLQMVIRRDHSDQLERADVGVEEWLKILGVHFLRLQRLRISR</sequence>
<dbReference type="EMBL" id="QZAO01000713">
    <property type="protein sequence ID" value="THW59681.1"/>
    <property type="molecule type" value="Genomic_DNA"/>
</dbReference>
<organism evidence="2 3">
    <name type="scientific">Aureobasidium pullulans</name>
    <name type="common">Black yeast</name>
    <name type="synonym">Pullularia pullulans</name>
    <dbReference type="NCBI Taxonomy" id="5580"/>
    <lineage>
        <taxon>Eukaryota</taxon>
        <taxon>Fungi</taxon>
        <taxon>Dikarya</taxon>
        <taxon>Ascomycota</taxon>
        <taxon>Pezizomycotina</taxon>
        <taxon>Dothideomycetes</taxon>
        <taxon>Dothideomycetidae</taxon>
        <taxon>Dothideales</taxon>
        <taxon>Saccotheciaceae</taxon>
        <taxon>Aureobasidium</taxon>
    </lineage>
</organism>
<feature type="compositionally biased region" description="Basic and acidic residues" evidence="1">
    <location>
        <begin position="9"/>
        <end position="25"/>
    </location>
</feature>
<proteinExistence type="predicted"/>